<name>A0A2T6BK73_9RHOB</name>
<evidence type="ECO:0000313" key="2">
    <source>
        <dbReference type="EMBL" id="PTX56442.1"/>
    </source>
</evidence>
<gene>
    <name evidence="2" type="ORF">C8N43_1101</name>
</gene>
<protein>
    <submittedName>
        <fullName evidence="2">Pimeloyl-ACP methyl ester carboxylesterase</fullName>
    </submittedName>
</protein>
<sequence length="273" mass="30549">MGWNLDQSAHTRAGRVAWGHSGDGPPLVLAHGWPWSSYAWHRVIPALAPYFHVYWYDMPGFGRSEMRAGQATSLDVQGEVFAEMLDHWGLDAPSVWAHDFGGAITLRAQLLGGRRYHRYLLMNVVAMRPWGSEFFEHVGRHVEAFMGLPPHIHRAVVDAYIRGALARPLPDEDQEALVAPWLSEEGQLSFYRQFAQADEHYTAEIEGDFGKIAQPVRVIWGEDDPWIPLARGEALAKAIGCDFTPMKGCEHLPQLEAPEATASLALAYLRAEV</sequence>
<dbReference type="PANTHER" id="PTHR43194:SF5">
    <property type="entry name" value="PIMELOYL-[ACYL-CARRIER PROTEIN] METHYL ESTER ESTERASE"/>
    <property type="match status" value="1"/>
</dbReference>
<keyword evidence="3" id="KW-1185">Reference proteome</keyword>
<organism evidence="2 3">
    <name type="scientific">Litoreibacter ponti</name>
    <dbReference type="NCBI Taxonomy" id="1510457"/>
    <lineage>
        <taxon>Bacteria</taxon>
        <taxon>Pseudomonadati</taxon>
        <taxon>Pseudomonadota</taxon>
        <taxon>Alphaproteobacteria</taxon>
        <taxon>Rhodobacterales</taxon>
        <taxon>Roseobacteraceae</taxon>
        <taxon>Litoreibacter</taxon>
    </lineage>
</organism>
<evidence type="ECO:0000313" key="3">
    <source>
        <dbReference type="Proteomes" id="UP000243978"/>
    </source>
</evidence>
<dbReference type="Pfam" id="PF12697">
    <property type="entry name" value="Abhydrolase_6"/>
    <property type="match status" value="1"/>
</dbReference>
<dbReference type="GO" id="GO:0003824">
    <property type="term" value="F:catalytic activity"/>
    <property type="evidence" value="ECO:0007669"/>
    <property type="project" value="InterPro"/>
</dbReference>
<dbReference type="PANTHER" id="PTHR43194">
    <property type="entry name" value="HYDROLASE ALPHA/BETA FOLD FAMILY"/>
    <property type="match status" value="1"/>
</dbReference>
<dbReference type="AlphaFoldDB" id="A0A2T6BK73"/>
<dbReference type="InterPro" id="IPR050228">
    <property type="entry name" value="Carboxylesterase_BioH"/>
</dbReference>
<evidence type="ECO:0000259" key="1">
    <source>
        <dbReference type="Pfam" id="PF12697"/>
    </source>
</evidence>
<dbReference type="InterPro" id="IPR029058">
    <property type="entry name" value="AB_hydrolase_fold"/>
</dbReference>
<reference evidence="2 3" key="1">
    <citation type="submission" date="2018-04" db="EMBL/GenBank/DDBJ databases">
        <title>Genomic Encyclopedia of Archaeal and Bacterial Type Strains, Phase II (KMG-II): from individual species to whole genera.</title>
        <authorList>
            <person name="Goeker M."/>
        </authorList>
    </citation>
    <scope>NUCLEOTIDE SEQUENCE [LARGE SCALE GENOMIC DNA]</scope>
    <source>
        <strain evidence="2 3">DSM 100977</strain>
    </source>
</reference>
<dbReference type="RefSeq" id="WP_107844644.1">
    <property type="nucleotide sequence ID" value="NZ_QBKS01000001.1"/>
</dbReference>
<proteinExistence type="predicted"/>
<dbReference type="PRINTS" id="PR00111">
    <property type="entry name" value="ABHYDROLASE"/>
</dbReference>
<accession>A0A2T6BK73</accession>
<dbReference type="InterPro" id="IPR000639">
    <property type="entry name" value="Epox_hydrolase-like"/>
</dbReference>
<dbReference type="EMBL" id="QBKS01000001">
    <property type="protein sequence ID" value="PTX56442.1"/>
    <property type="molecule type" value="Genomic_DNA"/>
</dbReference>
<comment type="caution">
    <text evidence="2">The sequence shown here is derived from an EMBL/GenBank/DDBJ whole genome shotgun (WGS) entry which is preliminary data.</text>
</comment>
<dbReference type="Gene3D" id="3.40.50.1820">
    <property type="entry name" value="alpha/beta hydrolase"/>
    <property type="match status" value="1"/>
</dbReference>
<dbReference type="InterPro" id="IPR000073">
    <property type="entry name" value="AB_hydrolase_1"/>
</dbReference>
<dbReference type="Proteomes" id="UP000243978">
    <property type="component" value="Unassembled WGS sequence"/>
</dbReference>
<dbReference type="PRINTS" id="PR00412">
    <property type="entry name" value="EPOXHYDRLASE"/>
</dbReference>
<dbReference type="SUPFAM" id="SSF53474">
    <property type="entry name" value="alpha/beta-Hydrolases"/>
    <property type="match status" value="1"/>
</dbReference>
<feature type="domain" description="AB hydrolase-1" evidence="1">
    <location>
        <begin position="27"/>
        <end position="263"/>
    </location>
</feature>
<dbReference type="OrthoDB" id="9804723at2"/>